<dbReference type="OrthoDB" id="10024172at2759"/>
<dbReference type="Proteomes" id="UP000838412">
    <property type="component" value="Chromosome 7"/>
</dbReference>
<feature type="transmembrane region" description="Helical" evidence="1">
    <location>
        <begin position="226"/>
        <end position="249"/>
    </location>
</feature>
<protein>
    <submittedName>
        <fullName evidence="2">Hypp4233 protein</fullName>
    </submittedName>
</protein>
<keyword evidence="3" id="KW-1185">Reference proteome</keyword>
<keyword evidence="1" id="KW-0472">Membrane</keyword>
<evidence type="ECO:0000256" key="1">
    <source>
        <dbReference type="SAM" id="Phobius"/>
    </source>
</evidence>
<gene>
    <name evidence="2" type="primary">Hypp4233</name>
    <name evidence="2" type="ORF">BLAG_LOCUS22270</name>
</gene>
<sequence length="368" mass="41151">MRGKAGLPLVLWPWRLLTSFVHLTSTAAMLPLMLAASLVHITVVFTMLTYTLLNHAIRPAGFFWVSSLAVDGCLQGKRFHGVEDNNNLQKRPQICLPQQLLHAGKFVLSVPLCVLAIIWSVSRQGLSTATNLAFYYPIVVPVRAVASTTEKAVTRLVGYLWGSAPEQQLVVREARPEEMESVTKMLEYDRARLLLPTQLHVLSMPGSFAAMFVIGGVVNCLLQSELVAILAAFPIWVGVIQANLSCYWAQEQERRINEGRLSRHLVAVYKNRVQGVVRLVSYQDQEHIPVIKEIVWVENDRFDVPGKLLNSAEVYAKGEIHATLCELEMRKLGMLTAHGFHLTEKRDALSIFPGIELENYELSKTAKG</sequence>
<name>A0A8K0EUW0_BRALA</name>
<feature type="transmembrane region" description="Helical" evidence="1">
    <location>
        <begin position="20"/>
        <end position="53"/>
    </location>
</feature>
<dbReference type="EMBL" id="OV696692">
    <property type="protein sequence ID" value="CAH1269706.1"/>
    <property type="molecule type" value="Genomic_DNA"/>
</dbReference>
<evidence type="ECO:0000313" key="2">
    <source>
        <dbReference type="EMBL" id="CAH1269706.1"/>
    </source>
</evidence>
<keyword evidence="1" id="KW-0812">Transmembrane</keyword>
<accession>A0A8K0EUW0</accession>
<organism evidence="2 3">
    <name type="scientific">Branchiostoma lanceolatum</name>
    <name type="common">Common lancelet</name>
    <name type="synonym">Amphioxus lanceolatum</name>
    <dbReference type="NCBI Taxonomy" id="7740"/>
    <lineage>
        <taxon>Eukaryota</taxon>
        <taxon>Metazoa</taxon>
        <taxon>Chordata</taxon>
        <taxon>Cephalochordata</taxon>
        <taxon>Leptocardii</taxon>
        <taxon>Amphioxiformes</taxon>
        <taxon>Branchiostomatidae</taxon>
        <taxon>Branchiostoma</taxon>
    </lineage>
</organism>
<dbReference type="AlphaFoldDB" id="A0A8K0EUW0"/>
<reference evidence="2" key="1">
    <citation type="submission" date="2022-01" db="EMBL/GenBank/DDBJ databases">
        <authorList>
            <person name="Braso-Vives M."/>
        </authorList>
    </citation>
    <scope>NUCLEOTIDE SEQUENCE</scope>
</reference>
<feature type="transmembrane region" description="Helical" evidence="1">
    <location>
        <begin position="193"/>
        <end position="214"/>
    </location>
</feature>
<proteinExistence type="predicted"/>
<keyword evidence="1" id="KW-1133">Transmembrane helix</keyword>
<evidence type="ECO:0000313" key="3">
    <source>
        <dbReference type="Proteomes" id="UP000838412"/>
    </source>
</evidence>